<reference evidence="1" key="1">
    <citation type="submission" date="2016-10" db="EMBL/GenBank/DDBJ databases">
        <authorList>
            <person name="de Groot N.N."/>
        </authorList>
    </citation>
    <scope>NUCLEOTIDE SEQUENCE</scope>
</reference>
<name>A0A1W1E061_9ZZZZ</name>
<accession>A0A1W1E061</accession>
<proteinExistence type="predicted"/>
<gene>
    <name evidence="1" type="ORF">MNB_SUP05-SYMBIONT-4-688</name>
</gene>
<dbReference type="EMBL" id="FPHY01000192">
    <property type="protein sequence ID" value="SFV87339.1"/>
    <property type="molecule type" value="Genomic_DNA"/>
</dbReference>
<protein>
    <submittedName>
        <fullName evidence="1">Uncharacterized protein</fullName>
    </submittedName>
</protein>
<sequence>MSDPITTIYKPHYKKILGVFVNTLPHAYKGYTQITGIQHSPVTLHGVQADFESCISFYPEEIFIATSYKINTYLNDFSVMPNGSIDEFKIIFFLAKTISSFLERDGLTTASRIVLSSMIGILDTRLASVNAKRPKLTEQTINLIRDGILFEKTGEVGLYLTYKCLYKHAEENQRHS</sequence>
<dbReference type="AlphaFoldDB" id="A0A1W1E061"/>
<evidence type="ECO:0000313" key="1">
    <source>
        <dbReference type="EMBL" id="SFV87339.1"/>
    </source>
</evidence>
<organism evidence="1">
    <name type="scientific">hydrothermal vent metagenome</name>
    <dbReference type="NCBI Taxonomy" id="652676"/>
    <lineage>
        <taxon>unclassified sequences</taxon>
        <taxon>metagenomes</taxon>
        <taxon>ecological metagenomes</taxon>
    </lineage>
</organism>